<accession>A0ABW5ZQ69</accession>
<evidence type="ECO:0008006" key="3">
    <source>
        <dbReference type="Google" id="ProtNLM"/>
    </source>
</evidence>
<proteinExistence type="predicted"/>
<organism evidence="1 2">
    <name type="scientific">Jeotgalibacillus terrae</name>
    <dbReference type="NCBI Taxonomy" id="587735"/>
    <lineage>
        <taxon>Bacteria</taxon>
        <taxon>Bacillati</taxon>
        <taxon>Bacillota</taxon>
        <taxon>Bacilli</taxon>
        <taxon>Bacillales</taxon>
        <taxon>Caryophanaceae</taxon>
        <taxon>Jeotgalibacillus</taxon>
    </lineage>
</organism>
<reference evidence="2" key="1">
    <citation type="journal article" date="2019" name="Int. J. Syst. Evol. Microbiol.">
        <title>The Global Catalogue of Microorganisms (GCM) 10K type strain sequencing project: providing services to taxonomists for standard genome sequencing and annotation.</title>
        <authorList>
            <consortium name="The Broad Institute Genomics Platform"/>
            <consortium name="The Broad Institute Genome Sequencing Center for Infectious Disease"/>
            <person name="Wu L."/>
            <person name="Ma J."/>
        </authorList>
    </citation>
    <scope>NUCLEOTIDE SEQUENCE [LARGE SCALE GENOMIC DNA]</scope>
    <source>
        <strain evidence="2">KCTC 13528</strain>
    </source>
</reference>
<name>A0ABW5ZQ69_9BACL</name>
<evidence type="ECO:0000313" key="2">
    <source>
        <dbReference type="Proteomes" id="UP001597561"/>
    </source>
</evidence>
<sequence>MNLIRWSYAGRGRVRAYFEEFPHSIVYLSRIRKKYFVRYVDWNQLDPVVERSDLQGFEHSVNEALADEFTINKESSKF</sequence>
<comment type="caution">
    <text evidence="1">The sequence shown here is derived from an EMBL/GenBank/DDBJ whole genome shotgun (WGS) entry which is preliminary data.</text>
</comment>
<keyword evidence="2" id="KW-1185">Reference proteome</keyword>
<evidence type="ECO:0000313" key="1">
    <source>
        <dbReference type="EMBL" id="MFD2913868.1"/>
    </source>
</evidence>
<dbReference type="Proteomes" id="UP001597561">
    <property type="component" value="Unassembled WGS sequence"/>
</dbReference>
<protein>
    <recommendedName>
        <fullName evidence="3">WYL domain-containing protein</fullName>
    </recommendedName>
</protein>
<dbReference type="EMBL" id="JBHUPG010000037">
    <property type="protein sequence ID" value="MFD2913868.1"/>
    <property type="molecule type" value="Genomic_DNA"/>
</dbReference>
<gene>
    <name evidence="1" type="ORF">ACFS5P_18410</name>
</gene>
<dbReference type="RefSeq" id="WP_204730269.1">
    <property type="nucleotide sequence ID" value="NZ_JAFBDK010000015.1"/>
</dbReference>